<keyword evidence="3" id="KW-1185">Reference proteome</keyword>
<protein>
    <recommendedName>
        <fullName evidence="1">Tc1-like transposase DDE domain-containing protein</fullName>
    </recommendedName>
</protein>
<dbReference type="InterPro" id="IPR036397">
    <property type="entry name" value="RNaseH_sf"/>
</dbReference>
<comment type="caution">
    <text evidence="2">The sequence shown here is derived from an EMBL/GenBank/DDBJ whole genome shotgun (WGS) entry which is preliminary data.</text>
</comment>
<dbReference type="Pfam" id="PF13358">
    <property type="entry name" value="DDE_3"/>
    <property type="match status" value="1"/>
</dbReference>
<proteinExistence type="predicted"/>
<evidence type="ECO:0000313" key="2">
    <source>
        <dbReference type="EMBL" id="GIE26951.1"/>
    </source>
</evidence>
<evidence type="ECO:0000313" key="3">
    <source>
        <dbReference type="Proteomes" id="UP000603200"/>
    </source>
</evidence>
<gene>
    <name evidence="2" type="ORF">Ahu01nite_100530</name>
</gene>
<name>A0ABQ4A7W4_9ACTN</name>
<dbReference type="Proteomes" id="UP000603200">
    <property type="component" value="Unassembled WGS sequence"/>
</dbReference>
<feature type="domain" description="Tc1-like transposase DDE" evidence="1">
    <location>
        <begin position="18"/>
        <end position="92"/>
    </location>
</feature>
<organism evidence="2 3">
    <name type="scientific">Winogradskya humida</name>
    <dbReference type="NCBI Taxonomy" id="113566"/>
    <lineage>
        <taxon>Bacteria</taxon>
        <taxon>Bacillati</taxon>
        <taxon>Actinomycetota</taxon>
        <taxon>Actinomycetes</taxon>
        <taxon>Micromonosporales</taxon>
        <taxon>Micromonosporaceae</taxon>
        <taxon>Winogradskya</taxon>
    </lineage>
</organism>
<dbReference type="EMBL" id="BOMN01000175">
    <property type="protein sequence ID" value="GIE26951.1"/>
    <property type="molecule type" value="Genomic_DNA"/>
</dbReference>
<dbReference type="Gene3D" id="3.30.420.10">
    <property type="entry name" value="Ribonuclease H-like superfamily/Ribonuclease H"/>
    <property type="match status" value="1"/>
</dbReference>
<sequence>MLYRLMLHRGRKSEPKGFREEHFAALLDAAHQKLNGPIVVVWDGLPAHKSAKMRAWIASRSWLRVYQLPSYAPELNPTENIWSNLKRSMANLAPGSITDLQRTTKNRLKAMQYKPTLIDGFLAATGLAPP</sequence>
<accession>A0ABQ4A7W4</accession>
<reference evidence="2 3" key="1">
    <citation type="submission" date="2021-01" db="EMBL/GenBank/DDBJ databases">
        <title>Whole genome shotgun sequence of Actinoplanes humidus NBRC 14915.</title>
        <authorList>
            <person name="Komaki H."/>
            <person name="Tamura T."/>
        </authorList>
    </citation>
    <scope>NUCLEOTIDE SEQUENCE [LARGE SCALE GENOMIC DNA]</scope>
    <source>
        <strain evidence="2 3">NBRC 14915</strain>
    </source>
</reference>
<dbReference type="InterPro" id="IPR038717">
    <property type="entry name" value="Tc1-like_DDE_dom"/>
</dbReference>
<evidence type="ECO:0000259" key="1">
    <source>
        <dbReference type="Pfam" id="PF13358"/>
    </source>
</evidence>